<evidence type="ECO:0000259" key="1">
    <source>
        <dbReference type="PROSITE" id="PS50010"/>
    </source>
</evidence>
<protein>
    <recommendedName>
        <fullName evidence="1">DH domain-containing protein</fullName>
    </recommendedName>
</protein>
<dbReference type="InterPro" id="IPR000219">
    <property type="entry name" value="DH_dom"/>
</dbReference>
<evidence type="ECO:0000313" key="3">
    <source>
        <dbReference type="Proteomes" id="UP000193944"/>
    </source>
</evidence>
<sequence>MDYNNLDSKITVGHLMENIEIESSNNLENYLVQNSYKPVYKKYINIDITEPYRKPSLYSTFSVSVKRSQESQFNESSIDFETINSENEDETIYSGIISGYGPFIVSLKYLDNNQYCMCNIKTTLISKIFTISYEKCQQYLNYIDKKYVNDKKILYLFSSLYQFLENDYFPLSKTITNLHIPAKLFFEKSIANEVYLIINQLDNISQKNHNRNMDILKTIKKVENKRLYFPPLIVDVLTKNRCINGYAVPSPSLISLKKYFGETINDLKWPFEEKKDNKLREIVYGSKLKEIERNSCLDEILTTEENYVMKLQWLKEGYYDVLHNDPSQAGLKLYVVKLFLSESILKILDVNNNFLNDLRIAINNKSIKDTCQAMLNHIKYFCVYETFTKGYESFIQNIKIIAARNEKFRDFLEEKKYDSSSPFANTNPIGLVELLAEPLQRLTRYDLLWRELIKNSPKNDPDIQILTETLHAIYELVIRMELNINTEPHEEKTLRFFLKIANHPPTLNRPSAIYYGSISCIEFFDFNDTKRFNHIDIKLNKSQEIIMHIFSEYVMITLPEVLFDQKKNKKKSFKEKKLKFLYYINIKDIEYIQERENSIKFVVKGTNHIYENDDEEGENMNYSIFKYKFIERDKQAPIVQFLNHLLVIEKSRLSYSGFEQTRRNSISKPKASHDIGDIKNNEKKLYYLGVNNANMYFRFVPLKGENMNSNNIQSKIGLIFDDTEPFNINELKIFFRNKAIIGLVKPTKDGHFIWSFYKNEDLNFENEQDNIINNTGNEEEELINIISSSDNPSELNSIYSIIVSLEMKLRNSKAYQEIQQINNIFYMQKLCKLLVMEKPHSIFQESIFSLKMMKNKKLGKPESIAGFSMTYSISSRRKSLTGALVKEKSATCNKYLSSGNSYFEVNTLNSTKLRGISSWGATLRRNITFTNKQSVASEVVYLNTFTSIISIIEKKCNEVINIDINENEIKQKDIEYIIKKIYCGKSINEKNVNFSILWYIFKSLIYEVEIISSSRLLLLQACKDQKETIRILLTIPDDKIAILRKIVQLSINIIEKENINKFGLDMISKELCPCLFHQDEKYDKNLFGYLLGKTNNTPKDSSPELNSETQNNIFHWIIEYSDVIISGDIMKLERDKVDDKEVIDSKETNDLREINENIDKHIPVHSILKTVKELPGK</sequence>
<dbReference type="PROSITE" id="PS50010">
    <property type="entry name" value="DH_2"/>
    <property type="match status" value="1"/>
</dbReference>
<dbReference type="SUPFAM" id="SSF48065">
    <property type="entry name" value="DBL homology domain (DH-domain)"/>
    <property type="match status" value="1"/>
</dbReference>
<dbReference type="GO" id="GO:0005085">
    <property type="term" value="F:guanyl-nucleotide exchange factor activity"/>
    <property type="evidence" value="ECO:0007669"/>
    <property type="project" value="InterPro"/>
</dbReference>
<dbReference type="SMART" id="SM00325">
    <property type="entry name" value="RhoGEF"/>
    <property type="match status" value="1"/>
</dbReference>
<dbReference type="InterPro" id="IPR008936">
    <property type="entry name" value="Rho_GTPase_activation_prot"/>
</dbReference>
<dbReference type="AlphaFoldDB" id="A0A1Y1W8J5"/>
<dbReference type="SUPFAM" id="SSF48350">
    <property type="entry name" value="GTPase activation domain, GAP"/>
    <property type="match status" value="1"/>
</dbReference>
<organism evidence="2 3">
    <name type="scientific">Anaeromyces robustus</name>
    <dbReference type="NCBI Taxonomy" id="1754192"/>
    <lineage>
        <taxon>Eukaryota</taxon>
        <taxon>Fungi</taxon>
        <taxon>Fungi incertae sedis</taxon>
        <taxon>Chytridiomycota</taxon>
        <taxon>Chytridiomycota incertae sedis</taxon>
        <taxon>Neocallimastigomycetes</taxon>
        <taxon>Neocallimastigales</taxon>
        <taxon>Neocallimastigaceae</taxon>
        <taxon>Anaeromyces</taxon>
    </lineage>
</organism>
<evidence type="ECO:0000313" key="2">
    <source>
        <dbReference type="EMBL" id="ORX69851.1"/>
    </source>
</evidence>
<accession>A0A1Y1W8J5</accession>
<dbReference type="Proteomes" id="UP000193944">
    <property type="component" value="Unassembled WGS sequence"/>
</dbReference>
<dbReference type="OrthoDB" id="660555at2759"/>
<feature type="domain" description="DH" evidence="1">
    <location>
        <begin position="292"/>
        <end position="483"/>
    </location>
</feature>
<dbReference type="Pfam" id="PF00621">
    <property type="entry name" value="RhoGEF"/>
    <property type="match status" value="1"/>
</dbReference>
<dbReference type="EMBL" id="MCFG01000413">
    <property type="protein sequence ID" value="ORX69851.1"/>
    <property type="molecule type" value="Genomic_DNA"/>
</dbReference>
<reference evidence="2 3" key="1">
    <citation type="submission" date="2016-08" db="EMBL/GenBank/DDBJ databases">
        <title>A Parts List for Fungal Cellulosomes Revealed by Comparative Genomics.</title>
        <authorList>
            <consortium name="DOE Joint Genome Institute"/>
            <person name="Haitjema C.H."/>
            <person name="Gilmore S.P."/>
            <person name="Henske J.K."/>
            <person name="Solomon K.V."/>
            <person name="De Groot R."/>
            <person name="Kuo A."/>
            <person name="Mondo S.J."/>
            <person name="Salamov A.A."/>
            <person name="Labutti K."/>
            <person name="Zhao Z."/>
            <person name="Chiniquy J."/>
            <person name="Barry K."/>
            <person name="Brewer H.M."/>
            <person name="Purvine S.O."/>
            <person name="Wright A.T."/>
            <person name="Boxma B."/>
            <person name="Van Alen T."/>
            <person name="Hackstein J.H."/>
            <person name="Baker S.E."/>
            <person name="Grigoriev I.V."/>
            <person name="O'Malley M.A."/>
        </authorList>
    </citation>
    <scope>NUCLEOTIDE SEQUENCE [LARGE SCALE GENOMIC DNA]</scope>
    <source>
        <strain evidence="2 3">S4</strain>
    </source>
</reference>
<reference evidence="2 3" key="2">
    <citation type="submission" date="2016-08" db="EMBL/GenBank/DDBJ databases">
        <title>Pervasive Adenine N6-methylation of Active Genes in Fungi.</title>
        <authorList>
            <consortium name="DOE Joint Genome Institute"/>
            <person name="Mondo S.J."/>
            <person name="Dannebaum R.O."/>
            <person name="Kuo R.C."/>
            <person name="Labutti K."/>
            <person name="Haridas S."/>
            <person name="Kuo A."/>
            <person name="Salamov A."/>
            <person name="Ahrendt S.R."/>
            <person name="Lipzen A."/>
            <person name="Sullivan W."/>
            <person name="Andreopoulos W.B."/>
            <person name="Clum A."/>
            <person name="Lindquist E."/>
            <person name="Daum C."/>
            <person name="Ramamoorthy G.K."/>
            <person name="Gryganskyi A."/>
            <person name="Culley D."/>
            <person name="Magnuson J.K."/>
            <person name="James T.Y."/>
            <person name="O'Malley M.A."/>
            <person name="Stajich J.E."/>
            <person name="Spatafora J.W."/>
            <person name="Visel A."/>
            <person name="Grigoriev I.V."/>
        </authorList>
    </citation>
    <scope>NUCLEOTIDE SEQUENCE [LARGE SCALE GENOMIC DNA]</scope>
    <source>
        <strain evidence="2 3">S4</strain>
    </source>
</reference>
<keyword evidence="3" id="KW-1185">Reference proteome</keyword>
<dbReference type="STRING" id="1754192.A0A1Y1W8J5"/>
<gene>
    <name evidence="2" type="ORF">BCR32DRAFT_105793</name>
</gene>
<dbReference type="PANTHER" id="PTHR12673">
    <property type="entry name" value="FACIOGENITAL DYSPLASIA PROTEIN"/>
    <property type="match status" value="1"/>
</dbReference>
<proteinExistence type="predicted"/>
<dbReference type="InterPro" id="IPR035899">
    <property type="entry name" value="DBL_dom_sf"/>
</dbReference>
<comment type="caution">
    <text evidence="2">The sequence shown here is derived from an EMBL/GenBank/DDBJ whole genome shotgun (WGS) entry which is preliminary data.</text>
</comment>
<dbReference type="PANTHER" id="PTHR12673:SF159">
    <property type="entry name" value="LD03170P"/>
    <property type="match status" value="1"/>
</dbReference>
<name>A0A1Y1W8J5_9FUNG</name>
<dbReference type="Gene3D" id="1.20.900.10">
    <property type="entry name" value="Dbl homology (DH) domain"/>
    <property type="match status" value="1"/>
</dbReference>
<dbReference type="InterPro" id="IPR051092">
    <property type="entry name" value="FYVE_RhoGEF_PH"/>
</dbReference>
<dbReference type="GO" id="GO:0005737">
    <property type="term" value="C:cytoplasm"/>
    <property type="evidence" value="ECO:0007669"/>
    <property type="project" value="TreeGrafter"/>
</dbReference>